<proteinExistence type="inferred from homology"/>
<dbReference type="OrthoDB" id="515887at2759"/>
<keyword evidence="4 6" id="KW-1133">Transmembrane helix</keyword>
<evidence type="ECO:0000313" key="8">
    <source>
        <dbReference type="EMBL" id="PIK41556.1"/>
    </source>
</evidence>
<dbReference type="SUPFAM" id="SSF103473">
    <property type="entry name" value="MFS general substrate transporter"/>
    <property type="match status" value="2"/>
</dbReference>
<dbReference type="PROSITE" id="PS51257">
    <property type="entry name" value="PROKAR_LIPOPROTEIN"/>
    <property type="match status" value="1"/>
</dbReference>
<evidence type="ECO:0000259" key="7">
    <source>
        <dbReference type="Pfam" id="PF12832"/>
    </source>
</evidence>
<evidence type="ECO:0000313" key="9">
    <source>
        <dbReference type="Proteomes" id="UP000230750"/>
    </source>
</evidence>
<protein>
    <submittedName>
        <fullName evidence="8">Putative major facilitator superfamily domain-containing protein 6-like</fullName>
    </submittedName>
</protein>
<accession>A0A2G8K0M6</accession>
<feature type="transmembrane region" description="Helical" evidence="6">
    <location>
        <begin position="260"/>
        <end position="285"/>
    </location>
</feature>
<gene>
    <name evidence="8" type="ORF">BSL78_21583</name>
</gene>
<dbReference type="EMBL" id="MRZV01001008">
    <property type="protein sequence ID" value="PIK41556.1"/>
    <property type="molecule type" value="Genomic_DNA"/>
</dbReference>
<dbReference type="Gene3D" id="1.20.1250.20">
    <property type="entry name" value="MFS general substrate transporter like domains"/>
    <property type="match status" value="2"/>
</dbReference>
<reference evidence="8 9" key="1">
    <citation type="journal article" date="2017" name="PLoS Biol.">
        <title>The sea cucumber genome provides insights into morphological evolution and visceral regeneration.</title>
        <authorList>
            <person name="Zhang X."/>
            <person name="Sun L."/>
            <person name="Yuan J."/>
            <person name="Sun Y."/>
            <person name="Gao Y."/>
            <person name="Zhang L."/>
            <person name="Li S."/>
            <person name="Dai H."/>
            <person name="Hamel J.F."/>
            <person name="Liu C."/>
            <person name="Yu Y."/>
            <person name="Liu S."/>
            <person name="Lin W."/>
            <person name="Guo K."/>
            <person name="Jin S."/>
            <person name="Xu P."/>
            <person name="Storey K.B."/>
            <person name="Huan P."/>
            <person name="Zhang T."/>
            <person name="Zhou Y."/>
            <person name="Zhang J."/>
            <person name="Lin C."/>
            <person name="Li X."/>
            <person name="Xing L."/>
            <person name="Huo D."/>
            <person name="Sun M."/>
            <person name="Wang L."/>
            <person name="Mercier A."/>
            <person name="Li F."/>
            <person name="Yang H."/>
            <person name="Xiang J."/>
        </authorList>
    </citation>
    <scope>NUCLEOTIDE SEQUENCE [LARGE SCALE GENOMIC DNA]</scope>
    <source>
        <strain evidence="8">Shaxun</strain>
        <tissue evidence="8">Muscle</tissue>
    </source>
</reference>
<evidence type="ECO:0000256" key="5">
    <source>
        <dbReference type="ARBA" id="ARBA00023136"/>
    </source>
</evidence>
<feature type="transmembrane region" description="Helical" evidence="6">
    <location>
        <begin position="191"/>
        <end position="212"/>
    </location>
</feature>
<feature type="transmembrane region" description="Helical" evidence="6">
    <location>
        <begin position="147"/>
        <end position="171"/>
    </location>
</feature>
<evidence type="ECO:0000256" key="3">
    <source>
        <dbReference type="ARBA" id="ARBA00022692"/>
    </source>
</evidence>
<feature type="transmembrane region" description="Helical" evidence="6">
    <location>
        <begin position="12"/>
        <end position="32"/>
    </location>
</feature>
<comment type="similarity">
    <text evidence="2">Belongs to the major facilitator superfamily. MFSD6 family.</text>
</comment>
<comment type="subcellular location">
    <subcellularLocation>
        <location evidence="1">Membrane</location>
        <topology evidence="1">Multi-pass membrane protein</topology>
    </subcellularLocation>
</comment>
<dbReference type="InterPro" id="IPR051717">
    <property type="entry name" value="MFS_MFSD6"/>
</dbReference>
<sequence>MEIKKQQVFIRAIYFFYLAGLSCLMPYLPVFMRHKGLSESQVGLVRGTEAMALVLFTPLWGYMASKITHHKASLRNLHLEFFELEIPVPRRSCRGGESSPGSKCSICCMKEDPSSSSSYLCCDNSFSSDAFAKDGNSRRTFNVWSNWITFLLIAVLLLMSSFFRCGIFPILDATSMELLEGSRIRYNKERLWGSVGWGIFALLSGMLLDFTLLGDFSTCFYLSVSLTGVATVSVGCLRFPDQSTVQNVNNLNRVLYRAEVLVFFSLALVMGFSFGIVGTYLLLYLEDYRDPTP</sequence>
<dbReference type="Proteomes" id="UP000230750">
    <property type="component" value="Unassembled WGS sequence"/>
</dbReference>
<dbReference type="STRING" id="307972.A0A2G8K0M6"/>
<keyword evidence="5 6" id="KW-0472">Membrane</keyword>
<dbReference type="PANTHER" id="PTHR16172:SF42">
    <property type="entry name" value="MAJOR FACILITATOR SUPERFAMILY (MFS) PROFILE DOMAIN-CONTAINING PROTEIN"/>
    <property type="match status" value="1"/>
</dbReference>
<evidence type="ECO:0000256" key="6">
    <source>
        <dbReference type="SAM" id="Phobius"/>
    </source>
</evidence>
<evidence type="ECO:0000256" key="1">
    <source>
        <dbReference type="ARBA" id="ARBA00004141"/>
    </source>
</evidence>
<name>A0A2G8K0M6_STIJA</name>
<comment type="caution">
    <text evidence="8">The sequence shown here is derived from an EMBL/GenBank/DDBJ whole genome shotgun (WGS) entry which is preliminary data.</text>
</comment>
<keyword evidence="3 6" id="KW-0812">Transmembrane</keyword>
<feature type="transmembrane region" description="Helical" evidence="6">
    <location>
        <begin position="219"/>
        <end position="240"/>
    </location>
</feature>
<feature type="domain" description="Major facilitator superfamily associated" evidence="7">
    <location>
        <begin position="11"/>
        <end position="288"/>
    </location>
</feature>
<evidence type="ECO:0000256" key="4">
    <source>
        <dbReference type="ARBA" id="ARBA00022989"/>
    </source>
</evidence>
<evidence type="ECO:0000256" key="2">
    <source>
        <dbReference type="ARBA" id="ARBA00005241"/>
    </source>
</evidence>
<dbReference type="AlphaFoldDB" id="A0A2G8K0M6"/>
<dbReference type="InterPro" id="IPR024989">
    <property type="entry name" value="MFS_assoc_dom"/>
</dbReference>
<organism evidence="8 9">
    <name type="scientific">Stichopus japonicus</name>
    <name type="common">Sea cucumber</name>
    <dbReference type="NCBI Taxonomy" id="307972"/>
    <lineage>
        <taxon>Eukaryota</taxon>
        <taxon>Metazoa</taxon>
        <taxon>Echinodermata</taxon>
        <taxon>Eleutherozoa</taxon>
        <taxon>Echinozoa</taxon>
        <taxon>Holothuroidea</taxon>
        <taxon>Aspidochirotacea</taxon>
        <taxon>Aspidochirotida</taxon>
        <taxon>Stichopodidae</taxon>
        <taxon>Apostichopus</taxon>
    </lineage>
</organism>
<dbReference type="PANTHER" id="PTHR16172">
    <property type="entry name" value="MAJOR FACILITATOR SUPERFAMILY DOMAIN-CONTAINING PROTEIN 6-LIKE"/>
    <property type="match status" value="1"/>
</dbReference>
<dbReference type="GO" id="GO:0016020">
    <property type="term" value="C:membrane"/>
    <property type="evidence" value="ECO:0007669"/>
    <property type="project" value="UniProtKB-SubCell"/>
</dbReference>
<dbReference type="InterPro" id="IPR036259">
    <property type="entry name" value="MFS_trans_sf"/>
</dbReference>
<dbReference type="Pfam" id="PF12832">
    <property type="entry name" value="MFS_1_like"/>
    <property type="match status" value="1"/>
</dbReference>
<keyword evidence="9" id="KW-1185">Reference proteome</keyword>